<keyword evidence="4" id="KW-0949">S-adenosyl-L-methionine</keyword>
<keyword evidence="7" id="KW-0175">Coiled coil</keyword>
<gene>
    <name evidence="10" type="ORF">NVIE_022200</name>
</gene>
<dbReference type="Proteomes" id="UP000027093">
    <property type="component" value="Chromosome"/>
</dbReference>
<dbReference type="GeneID" id="74947461"/>
<dbReference type="Gene3D" id="1.20.1260.30">
    <property type="match status" value="1"/>
</dbReference>
<evidence type="ECO:0000313" key="11">
    <source>
        <dbReference type="Proteomes" id="UP000027093"/>
    </source>
</evidence>
<proteinExistence type="predicted"/>
<dbReference type="STRING" id="926571.NVIE_022200"/>
<evidence type="ECO:0000256" key="2">
    <source>
        <dbReference type="ARBA" id="ARBA00022603"/>
    </source>
</evidence>
<dbReference type="GO" id="GO:0009007">
    <property type="term" value="F:site-specific DNA-methyltransferase (adenine-specific) activity"/>
    <property type="evidence" value="ECO:0007669"/>
    <property type="project" value="UniProtKB-EC"/>
</dbReference>
<accession>A0A060HMW3</accession>
<evidence type="ECO:0000256" key="4">
    <source>
        <dbReference type="ARBA" id="ARBA00022691"/>
    </source>
</evidence>
<organism evidence="10 11">
    <name type="scientific">Nitrososphaera viennensis EN76</name>
    <dbReference type="NCBI Taxonomy" id="926571"/>
    <lineage>
        <taxon>Archaea</taxon>
        <taxon>Nitrososphaerota</taxon>
        <taxon>Nitrososphaeria</taxon>
        <taxon>Nitrososphaerales</taxon>
        <taxon>Nitrososphaeraceae</taxon>
        <taxon>Nitrososphaera</taxon>
    </lineage>
</organism>
<dbReference type="InterPro" id="IPR029063">
    <property type="entry name" value="SAM-dependent_MTases_sf"/>
</dbReference>
<dbReference type="InterPro" id="IPR004546">
    <property type="entry name" value="Restrct_endonuc_T1M"/>
</dbReference>
<dbReference type="EC" id="2.1.1.72" evidence="1"/>
<keyword evidence="3" id="KW-0808">Transferase</keyword>
<evidence type="ECO:0000256" key="7">
    <source>
        <dbReference type="SAM" id="Coils"/>
    </source>
</evidence>
<dbReference type="SUPFAM" id="SSF53335">
    <property type="entry name" value="S-adenosyl-L-methionine-dependent methyltransferases"/>
    <property type="match status" value="1"/>
</dbReference>
<feature type="coiled-coil region" evidence="7">
    <location>
        <begin position="481"/>
        <end position="515"/>
    </location>
</feature>
<comment type="catalytic activity">
    <reaction evidence="6">
        <text>a 2'-deoxyadenosine in DNA + S-adenosyl-L-methionine = an N(6)-methyl-2'-deoxyadenosine in DNA + S-adenosyl-L-homocysteine + H(+)</text>
        <dbReference type="Rhea" id="RHEA:15197"/>
        <dbReference type="Rhea" id="RHEA-COMP:12418"/>
        <dbReference type="Rhea" id="RHEA-COMP:12419"/>
        <dbReference type="ChEBI" id="CHEBI:15378"/>
        <dbReference type="ChEBI" id="CHEBI:57856"/>
        <dbReference type="ChEBI" id="CHEBI:59789"/>
        <dbReference type="ChEBI" id="CHEBI:90615"/>
        <dbReference type="ChEBI" id="CHEBI:90616"/>
        <dbReference type="EC" id="2.1.1.72"/>
    </reaction>
</comment>
<dbReference type="PRINTS" id="PR00507">
    <property type="entry name" value="N12N6MTFRASE"/>
</dbReference>
<dbReference type="Pfam" id="PF12161">
    <property type="entry name" value="HsdM_N"/>
    <property type="match status" value="1"/>
</dbReference>
<dbReference type="GO" id="GO:0008170">
    <property type="term" value="F:N-methyltransferase activity"/>
    <property type="evidence" value="ECO:0007669"/>
    <property type="project" value="InterPro"/>
</dbReference>
<keyword evidence="5" id="KW-0680">Restriction system</keyword>
<keyword evidence="11" id="KW-1185">Reference proteome</keyword>
<dbReference type="InterPro" id="IPR003356">
    <property type="entry name" value="DNA_methylase_A-5"/>
</dbReference>
<feature type="domain" description="N6 adenine-specific DNA methyltransferase N-terminal" evidence="9">
    <location>
        <begin position="27"/>
        <end position="153"/>
    </location>
</feature>
<name>A0A060HMW3_9ARCH</name>
<feature type="domain" description="DNA methylase adenine-specific" evidence="8">
    <location>
        <begin position="165"/>
        <end position="484"/>
    </location>
</feature>
<sequence length="520" mass="59660">MARKDAAAEKQRVNHTLFNQKVTFEFLKSHLWSAADILRGSLDASEYRQPVMTLLFLKRLNDTFEENAEKLLENGKGGKDQRLRLGHKFFVPKEARWSVLASASENIGEKIDHVCRILEQENPKKLEGILTNTKYNDKKKYPDDRLRKLIAHFNSPRLRNSDLEKEDIFGDAYEYLLEQFADETKKKGGEFFTPKEVVKLLVELVQPQEKMSICDPTCGSGGMLIQSAKYVEHNKGNARNLILEGQESNYGNLAMCKMNMVLHDIEDFNIEYGDVLAEPKLVDGGKLKTYDRVLANFPFSMDWDNAGAAKDPYGRFRYGIPPAKDKADFAFIQHMLASLNEKGRAAIVCSQGILFRGGEEEEIRKNMILGDPQKGLQGDVIEGIVALPEKLFYGTGIPGCILLLNKDKPKERKNKIIFIYAAKDYEEGKNRNKLRQRDIDKITSAFKNYKDIDRYCHIAELDEIKENEFNLNVPRYVDISEPEEEIDIQKALNELSKLEKERSLLEREVKSELEQMGFRI</sequence>
<dbReference type="HOGENOM" id="CLU_013049_4_2_2"/>
<dbReference type="REBASE" id="87724">
    <property type="entry name" value="M.NviEN76ORF22200P"/>
</dbReference>
<protein>
    <recommendedName>
        <fullName evidence="1">site-specific DNA-methyltransferase (adenine-specific)</fullName>
        <ecNumber evidence="1">2.1.1.72</ecNumber>
    </recommendedName>
</protein>
<dbReference type="OrthoDB" id="45790at2157"/>
<dbReference type="InterPro" id="IPR038333">
    <property type="entry name" value="T1MK-like_N_sf"/>
</dbReference>
<dbReference type="InterPro" id="IPR022749">
    <property type="entry name" value="D12N6_MeTrfase_N"/>
</dbReference>
<dbReference type="AlphaFoldDB" id="A0A060HMW3"/>
<dbReference type="PANTHER" id="PTHR42933">
    <property type="entry name" value="SLR6095 PROTEIN"/>
    <property type="match status" value="1"/>
</dbReference>
<keyword evidence="2" id="KW-0489">Methyltransferase</keyword>
<evidence type="ECO:0000256" key="1">
    <source>
        <dbReference type="ARBA" id="ARBA00011900"/>
    </source>
</evidence>
<dbReference type="KEGG" id="nvn:NVIE_022200"/>
<dbReference type="GO" id="GO:0032259">
    <property type="term" value="P:methylation"/>
    <property type="evidence" value="ECO:0007669"/>
    <property type="project" value="UniProtKB-KW"/>
</dbReference>
<evidence type="ECO:0000256" key="5">
    <source>
        <dbReference type="ARBA" id="ARBA00022747"/>
    </source>
</evidence>
<dbReference type="NCBIfam" id="TIGR00497">
    <property type="entry name" value="hsdM"/>
    <property type="match status" value="1"/>
</dbReference>
<dbReference type="GO" id="GO:0003677">
    <property type="term" value="F:DNA binding"/>
    <property type="evidence" value="ECO:0007669"/>
    <property type="project" value="InterPro"/>
</dbReference>
<dbReference type="RefSeq" id="WP_075055230.1">
    <property type="nucleotide sequence ID" value="NZ_CP007536.1"/>
</dbReference>
<dbReference type="Gene3D" id="3.40.50.150">
    <property type="entry name" value="Vaccinia Virus protein VP39"/>
    <property type="match status" value="1"/>
</dbReference>
<dbReference type="PANTHER" id="PTHR42933:SF3">
    <property type="entry name" value="TYPE I RESTRICTION ENZYME MJAVIII METHYLASE SUBUNIT"/>
    <property type="match status" value="1"/>
</dbReference>
<evidence type="ECO:0000256" key="3">
    <source>
        <dbReference type="ARBA" id="ARBA00022679"/>
    </source>
</evidence>
<evidence type="ECO:0000259" key="9">
    <source>
        <dbReference type="Pfam" id="PF12161"/>
    </source>
</evidence>
<dbReference type="GO" id="GO:0009307">
    <property type="term" value="P:DNA restriction-modification system"/>
    <property type="evidence" value="ECO:0007669"/>
    <property type="project" value="UniProtKB-KW"/>
</dbReference>
<dbReference type="Pfam" id="PF02384">
    <property type="entry name" value="N6_Mtase"/>
    <property type="match status" value="1"/>
</dbReference>
<dbReference type="EMBL" id="CP007536">
    <property type="protein sequence ID" value="AIC16480.1"/>
    <property type="molecule type" value="Genomic_DNA"/>
</dbReference>
<dbReference type="InterPro" id="IPR051537">
    <property type="entry name" value="DNA_Adenine_Mtase"/>
</dbReference>
<evidence type="ECO:0000313" key="10">
    <source>
        <dbReference type="EMBL" id="AIC16480.1"/>
    </source>
</evidence>
<evidence type="ECO:0000259" key="8">
    <source>
        <dbReference type="Pfam" id="PF02384"/>
    </source>
</evidence>
<evidence type="ECO:0000256" key="6">
    <source>
        <dbReference type="ARBA" id="ARBA00047942"/>
    </source>
</evidence>
<reference evidence="10 11" key="1">
    <citation type="journal article" date="2014" name="Int. J. Syst. Evol. Microbiol.">
        <title>Nitrososphaera viennensis gen. nov., sp. nov., an aerobic and mesophilic, ammonia-oxidizing archaeon from soil and a member of the archaeal phylum Thaumarchaeota.</title>
        <authorList>
            <person name="Stieglmeier M."/>
            <person name="Klingl A."/>
            <person name="Alves R.J."/>
            <person name="Rittmann S.K."/>
            <person name="Melcher M."/>
            <person name="Leisch N."/>
            <person name="Schleper C."/>
        </authorList>
    </citation>
    <scope>NUCLEOTIDE SEQUENCE [LARGE SCALE GENOMIC DNA]</scope>
    <source>
        <strain evidence="10">EN76</strain>
    </source>
</reference>